<reference evidence="1" key="1">
    <citation type="journal article" date="2014" name="Front. Microbiol.">
        <title>High frequency of phylogenetically diverse reductive dehalogenase-homologous genes in deep subseafloor sedimentary metagenomes.</title>
        <authorList>
            <person name="Kawai M."/>
            <person name="Futagami T."/>
            <person name="Toyoda A."/>
            <person name="Takaki Y."/>
            <person name="Nishi S."/>
            <person name="Hori S."/>
            <person name="Arai W."/>
            <person name="Tsubouchi T."/>
            <person name="Morono Y."/>
            <person name="Uchiyama I."/>
            <person name="Ito T."/>
            <person name="Fujiyama A."/>
            <person name="Inagaki F."/>
            <person name="Takami H."/>
        </authorList>
    </citation>
    <scope>NUCLEOTIDE SEQUENCE</scope>
    <source>
        <strain evidence="1">Expedition CK06-06</strain>
    </source>
</reference>
<organism evidence="1">
    <name type="scientific">marine sediment metagenome</name>
    <dbReference type="NCBI Taxonomy" id="412755"/>
    <lineage>
        <taxon>unclassified sequences</taxon>
        <taxon>metagenomes</taxon>
        <taxon>ecological metagenomes</taxon>
    </lineage>
</organism>
<feature type="non-terminal residue" evidence="1">
    <location>
        <position position="1"/>
    </location>
</feature>
<sequence>FDLASHLEPTDAAGRFRGDGFPQGGVTVAVRRGPGHEWVLAEPQPVASDIVITLGESLDLTLRIESVAGRPVEDLALEVLTGQLDDPTITLRRLGLLTPVVLDGRVSQLGDDTWRIADLEAGRYLVGISARGHAAALLEVELDSDSQLEVELEQAVAYGVSVTNPQGRPLPGAAIFAKPVEGEGPPTPIPVHCGYTDADGYLRITQVHAEKIQVTAQHPAYGTVESVAELGTGEIKLVMEQPGSIQGLLVENGQPPEPGKYSIVLESQLFGDYNLLRHTPRFAAVDPQGHFEFGSVQPGSYQLLAIDSPASATSIGRLLSLVERWDREPSSSATVRVRAAEIAEAKLAIGGDPGDQAATTRALGSVLVDG</sequence>
<evidence type="ECO:0008006" key="2">
    <source>
        <dbReference type="Google" id="ProtNLM"/>
    </source>
</evidence>
<gene>
    <name evidence="1" type="ORF">S01H1_16101</name>
</gene>
<dbReference type="AlphaFoldDB" id="X0SSN6"/>
<protein>
    <recommendedName>
        <fullName evidence="2">Carboxypeptidase regulatory-like domain-containing protein</fullName>
    </recommendedName>
</protein>
<dbReference type="EMBL" id="BARS01008448">
    <property type="protein sequence ID" value="GAF78937.1"/>
    <property type="molecule type" value="Genomic_DNA"/>
</dbReference>
<proteinExistence type="predicted"/>
<evidence type="ECO:0000313" key="1">
    <source>
        <dbReference type="EMBL" id="GAF78937.1"/>
    </source>
</evidence>
<accession>X0SSN6</accession>
<comment type="caution">
    <text evidence="1">The sequence shown here is derived from an EMBL/GenBank/DDBJ whole genome shotgun (WGS) entry which is preliminary data.</text>
</comment>
<name>X0SSN6_9ZZZZ</name>
<feature type="non-terminal residue" evidence="1">
    <location>
        <position position="370"/>
    </location>
</feature>